<dbReference type="PROSITE" id="PS01095">
    <property type="entry name" value="GH18_1"/>
    <property type="match status" value="1"/>
</dbReference>
<name>A0A0N5AHB9_9BILA</name>
<dbReference type="SUPFAM" id="SSF51445">
    <property type="entry name" value="(Trans)glycosidases"/>
    <property type="match status" value="1"/>
</dbReference>
<dbReference type="Gene3D" id="3.20.20.80">
    <property type="entry name" value="Glycosidases"/>
    <property type="match status" value="1"/>
</dbReference>
<evidence type="ECO:0000259" key="8">
    <source>
        <dbReference type="PROSITE" id="PS50940"/>
    </source>
</evidence>
<proteinExistence type="inferred from homology"/>
<evidence type="ECO:0000256" key="2">
    <source>
        <dbReference type="ARBA" id="ARBA00022669"/>
    </source>
</evidence>
<keyword evidence="10" id="KW-1185">Reference proteome</keyword>
<reference evidence="11" key="1">
    <citation type="submission" date="2016-04" db="UniProtKB">
        <authorList>
            <consortium name="WormBaseParasite"/>
        </authorList>
    </citation>
    <scope>IDENTIFICATION</scope>
</reference>
<dbReference type="Proteomes" id="UP000046393">
    <property type="component" value="Unplaced"/>
</dbReference>
<dbReference type="Pfam" id="PF00704">
    <property type="entry name" value="Glyco_hydro_18"/>
    <property type="match status" value="1"/>
</dbReference>
<sequence length="469" mass="52134">MYRIHLGRGTFTLDTYPNGMCTHIFYAFAKFGDNFEVEPTDPEDLPSAHYEGTYATVTRLKDKDPSLKVLLSFGGYSFGGYLFGVGFSVLSENQMASTQHNRQTFINSAINWLRKYNFDGIDIDWEYPSANEKHTYVLFLYELSQAVEDESRSTGRPRLLVTAALPAGQAIIDVGYDVGAFAPYLDYFLIMTYDYHGSWDMYTGNNSPLFARQNQTDKTFCSSWSMDYYAQLGAPKEKIIMGFANYGRGWTLKNAADYYIGAAASGPSPAYPYTQTAGVAAYFELCETLAMPNVLDIYSQQQEVPYFVHGSEWMSYDDEEKNIKAEWVRREGYGGGFVWTLDFDDFNGECPGNVEDYPLTRTMANIFESGSPTSATTVTPSVTAATTAVSIVTTTASTPDFAPTTTTQASTGPFQCPGVGLFADPANCNMFYQCIHGTPHHMRCPVGLAFNPSYMVCDYSSSTLCRNNS</sequence>
<dbReference type="PANTHER" id="PTHR11177:SF400">
    <property type="entry name" value="ENDOCHITINASE-RELATED"/>
    <property type="match status" value="1"/>
</dbReference>
<dbReference type="InterPro" id="IPR017853">
    <property type="entry name" value="GH"/>
</dbReference>
<keyword evidence="4" id="KW-1015">Disulfide bond</keyword>
<dbReference type="GO" id="GO:0008061">
    <property type="term" value="F:chitin binding"/>
    <property type="evidence" value="ECO:0007669"/>
    <property type="project" value="UniProtKB-KW"/>
</dbReference>
<evidence type="ECO:0000256" key="4">
    <source>
        <dbReference type="ARBA" id="ARBA00023157"/>
    </source>
</evidence>
<evidence type="ECO:0000256" key="5">
    <source>
        <dbReference type="ARBA" id="ARBA00023295"/>
    </source>
</evidence>
<evidence type="ECO:0000256" key="1">
    <source>
        <dbReference type="ARBA" id="ARBA00009121"/>
    </source>
</evidence>
<dbReference type="InterPro" id="IPR050314">
    <property type="entry name" value="Glycosyl_Hydrlase_18"/>
</dbReference>
<keyword evidence="2" id="KW-0147">Chitin-binding</keyword>
<dbReference type="PROSITE" id="PS51910">
    <property type="entry name" value="GH18_2"/>
    <property type="match status" value="1"/>
</dbReference>
<dbReference type="FunFam" id="3.10.50.10:FF:000008">
    <property type="entry name" value="Chitinase 11"/>
    <property type="match status" value="1"/>
</dbReference>
<dbReference type="InterPro" id="IPR036508">
    <property type="entry name" value="Chitin-bd_dom_sf"/>
</dbReference>
<dbReference type="SMART" id="SM00494">
    <property type="entry name" value="ChtBD2"/>
    <property type="match status" value="1"/>
</dbReference>
<protein>
    <submittedName>
        <fullName evidence="11">Chitin-binding type-2 domain-containing protein</fullName>
    </submittedName>
</protein>
<dbReference type="SUPFAM" id="SSF57625">
    <property type="entry name" value="Invertebrate chitin-binding proteins"/>
    <property type="match status" value="1"/>
</dbReference>
<dbReference type="Pfam" id="PF01607">
    <property type="entry name" value="CBM_14"/>
    <property type="match status" value="1"/>
</dbReference>
<dbReference type="SUPFAM" id="SSF54556">
    <property type="entry name" value="Chitinase insertion domain"/>
    <property type="match status" value="1"/>
</dbReference>
<dbReference type="PROSITE" id="PS50940">
    <property type="entry name" value="CHIT_BIND_II"/>
    <property type="match status" value="1"/>
</dbReference>
<dbReference type="GO" id="GO:0004568">
    <property type="term" value="F:chitinase activity"/>
    <property type="evidence" value="ECO:0007669"/>
    <property type="project" value="UniProtKB-ARBA"/>
</dbReference>
<keyword evidence="7" id="KW-0472">Membrane</keyword>
<dbReference type="Gene3D" id="3.10.50.10">
    <property type="match status" value="1"/>
</dbReference>
<dbReference type="GO" id="GO:0005576">
    <property type="term" value="C:extracellular region"/>
    <property type="evidence" value="ECO:0007669"/>
    <property type="project" value="InterPro"/>
</dbReference>
<keyword evidence="7" id="KW-1133">Transmembrane helix</keyword>
<evidence type="ECO:0000313" key="10">
    <source>
        <dbReference type="Proteomes" id="UP000046393"/>
    </source>
</evidence>
<keyword evidence="5 6" id="KW-0326">Glycosidase</keyword>
<dbReference type="InterPro" id="IPR002557">
    <property type="entry name" value="Chitin-bd_dom"/>
</dbReference>
<evidence type="ECO:0000256" key="7">
    <source>
        <dbReference type="SAM" id="Phobius"/>
    </source>
</evidence>
<evidence type="ECO:0000256" key="6">
    <source>
        <dbReference type="RuleBase" id="RU000489"/>
    </source>
</evidence>
<feature type="domain" description="GH18" evidence="9">
    <location>
        <begin position="1"/>
        <end position="370"/>
    </location>
</feature>
<feature type="domain" description="Chitin-binding type-2" evidence="8">
    <location>
        <begin position="413"/>
        <end position="467"/>
    </location>
</feature>
<dbReference type="WBParaSite" id="SMUV_0000376801-mRNA-1">
    <property type="protein sequence ID" value="SMUV_0000376801-mRNA-1"/>
    <property type="gene ID" value="SMUV_0000376801"/>
</dbReference>
<dbReference type="InterPro" id="IPR029070">
    <property type="entry name" value="Chitinase_insertion_sf"/>
</dbReference>
<feature type="transmembrane region" description="Helical" evidence="7">
    <location>
        <begin position="69"/>
        <end position="90"/>
    </location>
</feature>
<dbReference type="STRING" id="451379.A0A0N5AHB9"/>
<dbReference type="SMART" id="SM00636">
    <property type="entry name" value="Glyco_18"/>
    <property type="match status" value="1"/>
</dbReference>
<comment type="similarity">
    <text evidence="1">Belongs to the glycosyl hydrolase 18 family. Chitinase class II subfamily.</text>
</comment>
<dbReference type="InterPro" id="IPR011583">
    <property type="entry name" value="Chitinase_II/V-like_cat"/>
</dbReference>
<evidence type="ECO:0000256" key="3">
    <source>
        <dbReference type="ARBA" id="ARBA00022801"/>
    </source>
</evidence>
<dbReference type="AlphaFoldDB" id="A0A0N5AHB9"/>
<dbReference type="GO" id="GO:0005975">
    <property type="term" value="P:carbohydrate metabolic process"/>
    <property type="evidence" value="ECO:0007669"/>
    <property type="project" value="InterPro"/>
</dbReference>
<keyword evidence="3 6" id="KW-0378">Hydrolase</keyword>
<dbReference type="InterPro" id="IPR001579">
    <property type="entry name" value="Glyco_hydro_18_chit_AS"/>
</dbReference>
<evidence type="ECO:0000313" key="11">
    <source>
        <dbReference type="WBParaSite" id="SMUV_0000376801-mRNA-1"/>
    </source>
</evidence>
<evidence type="ECO:0000259" key="9">
    <source>
        <dbReference type="PROSITE" id="PS51910"/>
    </source>
</evidence>
<keyword evidence="7" id="KW-0812">Transmembrane</keyword>
<accession>A0A0N5AHB9</accession>
<organism evidence="10 11">
    <name type="scientific">Syphacia muris</name>
    <dbReference type="NCBI Taxonomy" id="451379"/>
    <lineage>
        <taxon>Eukaryota</taxon>
        <taxon>Metazoa</taxon>
        <taxon>Ecdysozoa</taxon>
        <taxon>Nematoda</taxon>
        <taxon>Chromadorea</taxon>
        <taxon>Rhabditida</taxon>
        <taxon>Spirurina</taxon>
        <taxon>Oxyuridomorpha</taxon>
        <taxon>Oxyuroidea</taxon>
        <taxon>Oxyuridae</taxon>
        <taxon>Syphacia</taxon>
    </lineage>
</organism>
<dbReference type="GO" id="GO:0006032">
    <property type="term" value="P:chitin catabolic process"/>
    <property type="evidence" value="ECO:0007669"/>
    <property type="project" value="UniProtKB-ARBA"/>
</dbReference>
<dbReference type="InterPro" id="IPR001223">
    <property type="entry name" value="Glyco_hydro18_cat"/>
</dbReference>
<dbReference type="Gene3D" id="2.170.140.10">
    <property type="entry name" value="Chitin binding domain"/>
    <property type="match status" value="1"/>
</dbReference>
<dbReference type="PANTHER" id="PTHR11177">
    <property type="entry name" value="CHITINASE"/>
    <property type="match status" value="1"/>
</dbReference>